<accession>A0ABT7Z8P9</accession>
<dbReference type="InterPro" id="IPR015500">
    <property type="entry name" value="Peptidase_S8_subtilisin-rel"/>
</dbReference>
<comment type="similarity">
    <text evidence="1 5">Belongs to the peptidase S8 family.</text>
</comment>
<proteinExistence type="inferred from homology"/>
<name>A0ABT7Z8P9_9ACTN</name>
<dbReference type="PANTHER" id="PTHR43399">
    <property type="entry name" value="SUBTILISIN-RELATED"/>
    <property type="match status" value="1"/>
</dbReference>
<evidence type="ECO:0000313" key="8">
    <source>
        <dbReference type="EMBL" id="MDN3295831.1"/>
    </source>
</evidence>
<feature type="active site" description="Charge relay system" evidence="5">
    <location>
        <position position="281"/>
    </location>
</feature>
<dbReference type="InterPro" id="IPR023828">
    <property type="entry name" value="Peptidase_S8_Ser-AS"/>
</dbReference>
<keyword evidence="4 5" id="KW-0720">Serine protease</keyword>
<dbReference type="PROSITE" id="PS00137">
    <property type="entry name" value="SUBTILASE_HIS"/>
    <property type="match status" value="1"/>
</dbReference>
<dbReference type="PRINTS" id="PR00723">
    <property type="entry name" value="SUBTILISIN"/>
</dbReference>
<dbReference type="InterPro" id="IPR034058">
    <property type="entry name" value="TagA/B/C/D_pept_dom"/>
</dbReference>
<comment type="caution">
    <text evidence="8">The sequence shown here is derived from an EMBL/GenBank/DDBJ whole genome shotgun (WGS) entry which is preliminary data.</text>
</comment>
<feature type="region of interest" description="Disordered" evidence="6">
    <location>
        <begin position="69"/>
        <end position="88"/>
    </location>
</feature>
<sequence length="744" mass="78994">MRVIAYYMHEREAAKALEMLSNASATGSFVIGDIDEGDLHRLEAAGLTIDRLDPDARAETPAVTRATLAGRDTGVEEGPQGEPVPLEPGVPAQWMLRLGGPLLDDYRLKILNLGVVLQRAVPTHAYLVTATPEEAEDLIDLPFVRSVERYGPQLAAPVRFTAGDAGEERTVESGTFMRTWDVTLTDADARAGVRSWLQAHADEGGPRIVAEGGRRLRIELAAGSPLEGEIKQVPGVVEMTQYVPPKLFNDVARVLMGVTSSGNPGTDLPFTGKGQIVAVADSGLDDTHPDFDGRVVDTVALGRPGDSSDPHGHGTHVAGSIVGDGSASQGAFRGVAPEAGLYFQSIMKANGGLKLPLSLEELFEPAYQAGARIHNNSWGASTEAAYTANSDDVDAYMRRRRDMLVVIAAGNDGTAAVRLHAEKGFVDWLSLGSPGSSKNALTVGAARTSRTDGPGARITWGQWEGGVPFPDDPIADERVSGDPEALAAFSSRGPCDDWRVKPDVVAPGTDILSARATTAPKPNFWGLHPNTKYAFMGGTSMAAPLVAGCAALVREYYVRERQTKPSAALLKATLINGTRRLTAQDATAEEPHFHQGFGAVHLPSTLPDSGSPDLALEFADTWETPARQLALTGEAIRFSVEAASGTPLRVCLAYTDLPGRALQNDLSMLMQAPDGIKHAGNGDLPHQLLSTDSTNNVEVIRIPAPKAGRYLIQVFARSLLKGPQDYALVVTGKLTSPLERVSGG</sequence>
<dbReference type="InterPro" id="IPR008979">
    <property type="entry name" value="Galactose-bd-like_sf"/>
</dbReference>
<evidence type="ECO:0000256" key="6">
    <source>
        <dbReference type="SAM" id="MobiDB-lite"/>
    </source>
</evidence>
<organism evidence="8 9">
    <name type="scientific">Streptomyces ficellus</name>
    <dbReference type="NCBI Taxonomy" id="1977088"/>
    <lineage>
        <taxon>Bacteria</taxon>
        <taxon>Bacillati</taxon>
        <taxon>Actinomycetota</taxon>
        <taxon>Actinomycetes</taxon>
        <taxon>Kitasatosporales</taxon>
        <taxon>Streptomycetaceae</taxon>
        <taxon>Streptomyces</taxon>
    </lineage>
</organism>
<evidence type="ECO:0000313" key="9">
    <source>
        <dbReference type="Proteomes" id="UP001174050"/>
    </source>
</evidence>
<evidence type="ECO:0000259" key="7">
    <source>
        <dbReference type="Pfam" id="PF00082"/>
    </source>
</evidence>
<dbReference type="PROSITE" id="PS51892">
    <property type="entry name" value="SUBTILASE"/>
    <property type="match status" value="1"/>
</dbReference>
<evidence type="ECO:0000256" key="2">
    <source>
        <dbReference type="ARBA" id="ARBA00022670"/>
    </source>
</evidence>
<dbReference type="Gene3D" id="3.40.50.200">
    <property type="entry name" value="Peptidase S8/S53 domain"/>
    <property type="match status" value="1"/>
</dbReference>
<dbReference type="Pfam" id="PF00082">
    <property type="entry name" value="Peptidase_S8"/>
    <property type="match status" value="1"/>
</dbReference>
<feature type="active site" description="Charge relay system" evidence="5">
    <location>
        <position position="313"/>
    </location>
</feature>
<reference evidence="8" key="1">
    <citation type="submission" date="2023-06" db="EMBL/GenBank/DDBJ databases">
        <title>WGS-Sequencing of Streptomyces ficellus isolate 21 collected from sand in Gara Djebilet Iron Mine in Algeria.</title>
        <authorList>
            <person name="Zegers G.P."/>
            <person name="Gomez A."/>
            <person name="Gueddou A."/>
            <person name="Zahara A.F."/>
            <person name="Worth M."/>
            <person name="Sevigny J.L."/>
            <person name="Tisa L."/>
        </authorList>
    </citation>
    <scope>NUCLEOTIDE SEQUENCE</scope>
    <source>
        <strain evidence="8">AS11</strain>
    </source>
</reference>
<dbReference type="InterPro" id="IPR036852">
    <property type="entry name" value="Peptidase_S8/S53_dom_sf"/>
</dbReference>
<dbReference type="PANTHER" id="PTHR43399:SF4">
    <property type="entry name" value="CELL WALL-ASSOCIATED PROTEASE"/>
    <property type="match status" value="1"/>
</dbReference>
<gene>
    <name evidence="8" type="ORF">QWM81_17595</name>
</gene>
<dbReference type="InterPro" id="IPR022398">
    <property type="entry name" value="Peptidase_S8_His-AS"/>
</dbReference>
<dbReference type="Proteomes" id="UP001174050">
    <property type="component" value="Unassembled WGS sequence"/>
</dbReference>
<feature type="active site" description="Charge relay system" evidence="5">
    <location>
        <position position="540"/>
    </location>
</feature>
<keyword evidence="2 5" id="KW-0645">Protease</keyword>
<dbReference type="InterPro" id="IPR051048">
    <property type="entry name" value="Peptidase_S8/S53_subtilisin"/>
</dbReference>
<dbReference type="SUPFAM" id="SSF52743">
    <property type="entry name" value="Subtilisin-like"/>
    <property type="match status" value="1"/>
</dbReference>
<dbReference type="InterPro" id="IPR000209">
    <property type="entry name" value="Peptidase_S8/S53_dom"/>
</dbReference>
<dbReference type="RefSeq" id="WP_290112983.1">
    <property type="nucleotide sequence ID" value="NZ_JAUEPL010000025.1"/>
</dbReference>
<keyword evidence="9" id="KW-1185">Reference proteome</keyword>
<dbReference type="EMBL" id="JAUEPL010000025">
    <property type="protein sequence ID" value="MDN3295831.1"/>
    <property type="molecule type" value="Genomic_DNA"/>
</dbReference>
<evidence type="ECO:0000256" key="1">
    <source>
        <dbReference type="ARBA" id="ARBA00011073"/>
    </source>
</evidence>
<dbReference type="Gene3D" id="2.60.120.380">
    <property type="match status" value="1"/>
</dbReference>
<evidence type="ECO:0000256" key="3">
    <source>
        <dbReference type="ARBA" id="ARBA00022801"/>
    </source>
</evidence>
<evidence type="ECO:0000256" key="4">
    <source>
        <dbReference type="ARBA" id="ARBA00022825"/>
    </source>
</evidence>
<keyword evidence="3 5" id="KW-0378">Hydrolase</keyword>
<protein>
    <submittedName>
        <fullName evidence="8">S8 family serine peptidase</fullName>
    </submittedName>
</protein>
<feature type="domain" description="Peptidase S8/S53" evidence="7">
    <location>
        <begin position="272"/>
        <end position="598"/>
    </location>
</feature>
<dbReference type="SUPFAM" id="SSF49785">
    <property type="entry name" value="Galactose-binding domain-like"/>
    <property type="match status" value="1"/>
</dbReference>
<dbReference type="CDD" id="cd04842">
    <property type="entry name" value="Peptidases_S8_Kp43_protease"/>
    <property type="match status" value="1"/>
</dbReference>
<evidence type="ECO:0000256" key="5">
    <source>
        <dbReference type="PROSITE-ProRule" id="PRU01240"/>
    </source>
</evidence>
<dbReference type="PROSITE" id="PS00138">
    <property type="entry name" value="SUBTILASE_SER"/>
    <property type="match status" value="1"/>
</dbReference>